<keyword evidence="10" id="KW-1185">Reference proteome</keyword>
<evidence type="ECO:0000256" key="5">
    <source>
        <dbReference type="ARBA" id="ARBA00022884"/>
    </source>
</evidence>
<organism evidence="9 10">
    <name type="scientific">Haliangium ochraceum (strain DSM 14365 / JCM 11303 / SMP-2)</name>
    <dbReference type="NCBI Taxonomy" id="502025"/>
    <lineage>
        <taxon>Bacteria</taxon>
        <taxon>Pseudomonadati</taxon>
        <taxon>Myxococcota</taxon>
        <taxon>Polyangia</taxon>
        <taxon>Haliangiales</taxon>
        <taxon>Kofleriaceae</taxon>
        <taxon>Haliangium</taxon>
    </lineage>
</organism>
<evidence type="ECO:0000256" key="7">
    <source>
        <dbReference type="SAM" id="MobiDB-lite"/>
    </source>
</evidence>
<feature type="binding site" evidence="6">
    <location>
        <begin position="119"/>
        <end position="125"/>
    </location>
    <ligand>
        <name>S-adenosyl-L-methionine</name>
        <dbReference type="ChEBI" id="CHEBI:59789"/>
    </ligand>
</feature>
<evidence type="ECO:0000256" key="6">
    <source>
        <dbReference type="PROSITE-ProRule" id="PRU01023"/>
    </source>
</evidence>
<dbReference type="Gene3D" id="3.30.70.1170">
    <property type="entry name" value="Sun protein, domain 3"/>
    <property type="match status" value="1"/>
</dbReference>
<dbReference type="HOGENOM" id="CLU_005316_6_1_7"/>
<keyword evidence="4 6" id="KW-0949">S-adenosyl-L-methionine</keyword>
<sequence>MTPWSSEELRTVATISARYRELVDEWTNLRDALLAPQVPCLWLHPLRASAERVPTWLRADGAALEPMSWHPGGYRWRGARTPGLHWSYQAGLYHVQEEASMVPVALLAPEPGERILDLCAAPGNKTAQIALALGNRGTVVANDRSGGRLAAIQNAVTRLGLCNVSMTGCDGTRYPRQRRRFDKVLVDAPCTAEGAVRKLRPTRVCSDSFRRQITAVQRQLLARAICLTRPGGRIVYATCTFAPEENELVVDAVLRALPGAARLLPAEIPGLATAPGITAWQGRALAPELSRTLRLWPHLSDSGGFFCAVLERSEVDIDGQDGGPAESTPTSEIAGADAAAGTDHAPRPALDDARVAAVWQRHGVDADQLSDIDVVRGGRYLRFLAADHQPPDNVRVHASGLPAMPCKARQPRLSTAGALAFGAGAQRDAVMLEPNQVDDYRRGQTLALTPKQHAASGGGFVLVTHPSGAPLGIGLLRLSDTGAWLESEVAKGRQLVAEV</sequence>
<dbReference type="eggNOG" id="COG0144">
    <property type="taxonomic scope" value="Bacteria"/>
</dbReference>
<evidence type="ECO:0000256" key="3">
    <source>
        <dbReference type="ARBA" id="ARBA00022679"/>
    </source>
</evidence>
<keyword evidence="5 6" id="KW-0694">RNA-binding</keyword>
<feature type="domain" description="SAM-dependent MTase RsmB/NOP-type" evidence="8">
    <location>
        <begin position="29"/>
        <end position="313"/>
    </location>
</feature>
<dbReference type="Proteomes" id="UP000001880">
    <property type="component" value="Chromosome"/>
</dbReference>
<evidence type="ECO:0000259" key="8">
    <source>
        <dbReference type="PROSITE" id="PS51686"/>
    </source>
</evidence>
<dbReference type="RefSeq" id="WP_012825792.1">
    <property type="nucleotide sequence ID" value="NC_013440.1"/>
</dbReference>
<reference evidence="9 10" key="1">
    <citation type="journal article" date="2010" name="Stand. Genomic Sci.">
        <title>Complete genome sequence of Haliangium ochraceum type strain (SMP-2).</title>
        <authorList>
            <consortium name="US DOE Joint Genome Institute (JGI-PGF)"/>
            <person name="Ivanova N."/>
            <person name="Daum C."/>
            <person name="Lang E."/>
            <person name="Abt B."/>
            <person name="Kopitz M."/>
            <person name="Saunders E."/>
            <person name="Lapidus A."/>
            <person name="Lucas S."/>
            <person name="Glavina Del Rio T."/>
            <person name="Nolan M."/>
            <person name="Tice H."/>
            <person name="Copeland A."/>
            <person name="Cheng J.F."/>
            <person name="Chen F."/>
            <person name="Bruce D."/>
            <person name="Goodwin L."/>
            <person name="Pitluck S."/>
            <person name="Mavromatis K."/>
            <person name="Pati A."/>
            <person name="Mikhailova N."/>
            <person name="Chen A."/>
            <person name="Palaniappan K."/>
            <person name="Land M."/>
            <person name="Hauser L."/>
            <person name="Chang Y.J."/>
            <person name="Jeffries C.D."/>
            <person name="Detter J.C."/>
            <person name="Brettin T."/>
            <person name="Rohde M."/>
            <person name="Goker M."/>
            <person name="Bristow J."/>
            <person name="Markowitz V."/>
            <person name="Eisen J.A."/>
            <person name="Hugenholtz P."/>
            <person name="Kyrpides N.C."/>
            <person name="Klenk H.P."/>
        </authorList>
    </citation>
    <scope>NUCLEOTIDE SEQUENCE [LARGE SCALE GENOMIC DNA]</scope>
    <source>
        <strain evidence="10">DSM 14365 / CIP 107738 / JCM 11303 / AJ 13395 / SMP-2</strain>
    </source>
</reference>
<dbReference type="InterPro" id="IPR001678">
    <property type="entry name" value="MeTrfase_RsmB-F_NOP2_dom"/>
</dbReference>
<keyword evidence="3 6" id="KW-0808">Transferase</keyword>
<dbReference type="PANTHER" id="PTHR22807">
    <property type="entry name" value="NOP2 YEAST -RELATED NOL1/NOP2/FMU SUN DOMAIN-CONTAINING"/>
    <property type="match status" value="1"/>
</dbReference>
<dbReference type="InterPro" id="IPR018314">
    <property type="entry name" value="RsmB/NOL1/NOP2-like_CS"/>
</dbReference>
<comment type="similarity">
    <text evidence="1 6">Belongs to the class I-like SAM-binding methyltransferase superfamily. RsmB/NOP family.</text>
</comment>
<gene>
    <name evidence="9" type="ordered locus">Hoch_0526</name>
</gene>
<feature type="binding site" evidence="6">
    <location>
        <position position="187"/>
    </location>
    <ligand>
        <name>S-adenosyl-L-methionine</name>
        <dbReference type="ChEBI" id="CHEBI:59789"/>
    </ligand>
</feature>
<name>D0LKD1_HALO1</name>
<evidence type="ECO:0000313" key="9">
    <source>
        <dbReference type="EMBL" id="ACY13165.1"/>
    </source>
</evidence>
<feature type="compositionally biased region" description="Low complexity" evidence="7">
    <location>
        <begin position="334"/>
        <end position="343"/>
    </location>
</feature>
<dbReference type="CDD" id="cd02440">
    <property type="entry name" value="AdoMet_MTases"/>
    <property type="match status" value="1"/>
</dbReference>
<dbReference type="Pfam" id="PF01189">
    <property type="entry name" value="Methyltr_RsmB-F"/>
    <property type="match status" value="1"/>
</dbReference>
<dbReference type="InterPro" id="IPR049560">
    <property type="entry name" value="MeTrfase_RsmB-F_NOP2_cat"/>
</dbReference>
<dbReference type="GO" id="GO:0030488">
    <property type="term" value="P:tRNA methylation"/>
    <property type="evidence" value="ECO:0007669"/>
    <property type="project" value="TreeGrafter"/>
</dbReference>
<protein>
    <submittedName>
        <fullName evidence="9">tRNA (Cytosine-5-)-methyltransferase</fullName>
    </submittedName>
</protein>
<dbReference type="Gene3D" id="3.40.50.150">
    <property type="entry name" value="Vaccinia Virus protein VP39"/>
    <property type="match status" value="1"/>
</dbReference>
<dbReference type="InterPro" id="IPR023267">
    <property type="entry name" value="RCMT"/>
</dbReference>
<feature type="binding site" evidence="6">
    <location>
        <position position="143"/>
    </location>
    <ligand>
        <name>S-adenosyl-L-methionine</name>
        <dbReference type="ChEBI" id="CHEBI:59789"/>
    </ligand>
</feature>
<dbReference type="GO" id="GO:0016428">
    <property type="term" value="F:tRNA (cytidine-5-)-methyltransferase activity"/>
    <property type="evidence" value="ECO:0007669"/>
    <property type="project" value="TreeGrafter"/>
</dbReference>
<dbReference type="PROSITE" id="PS51686">
    <property type="entry name" value="SAM_MT_RSMB_NOP"/>
    <property type="match status" value="1"/>
</dbReference>
<dbReference type="EMBL" id="CP001804">
    <property type="protein sequence ID" value="ACY13165.1"/>
    <property type="molecule type" value="Genomic_DNA"/>
</dbReference>
<feature type="active site" description="Nucleophile" evidence="6">
    <location>
        <position position="239"/>
    </location>
</feature>
<dbReference type="SUPFAM" id="SSF53335">
    <property type="entry name" value="S-adenosyl-L-methionine-dependent methyltransferases"/>
    <property type="match status" value="1"/>
</dbReference>
<proteinExistence type="inferred from homology"/>
<dbReference type="InterPro" id="IPR029063">
    <property type="entry name" value="SAM-dependent_MTases_sf"/>
</dbReference>
<feature type="region of interest" description="Disordered" evidence="7">
    <location>
        <begin position="317"/>
        <end position="347"/>
    </location>
</feature>
<accession>D0LKD1</accession>
<feature type="binding site" evidence="6">
    <location>
        <position position="170"/>
    </location>
    <ligand>
        <name>S-adenosyl-L-methionine</name>
        <dbReference type="ChEBI" id="CHEBI:59789"/>
    </ligand>
</feature>
<dbReference type="AlphaFoldDB" id="D0LKD1"/>
<evidence type="ECO:0000256" key="2">
    <source>
        <dbReference type="ARBA" id="ARBA00022603"/>
    </source>
</evidence>
<evidence type="ECO:0000256" key="1">
    <source>
        <dbReference type="ARBA" id="ARBA00007494"/>
    </source>
</evidence>
<dbReference type="STRING" id="502025.Hoch_0526"/>
<dbReference type="GO" id="GO:0003723">
    <property type="term" value="F:RNA binding"/>
    <property type="evidence" value="ECO:0007669"/>
    <property type="project" value="UniProtKB-UniRule"/>
</dbReference>
<dbReference type="PRINTS" id="PR02008">
    <property type="entry name" value="RCMTFAMILY"/>
</dbReference>
<dbReference type="KEGG" id="hoh:Hoch_0526"/>
<keyword evidence="2 6" id="KW-0489">Methyltransferase</keyword>
<dbReference type="PANTHER" id="PTHR22807:SF74">
    <property type="entry name" value="TRNA (CYTOSINE(48)-C(5))-METHYLTRANSFERASE"/>
    <property type="match status" value="1"/>
</dbReference>
<evidence type="ECO:0000256" key="4">
    <source>
        <dbReference type="ARBA" id="ARBA00022691"/>
    </source>
</evidence>
<dbReference type="PROSITE" id="PS01153">
    <property type="entry name" value="NOL1_NOP2_SUN"/>
    <property type="match status" value="1"/>
</dbReference>
<evidence type="ECO:0000313" key="10">
    <source>
        <dbReference type="Proteomes" id="UP000001880"/>
    </source>
</evidence>
<dbReference type="OrthoDB" id="9810297at2"/>